<keyword evidence="2" id="KW-1185">Reference proteome</keyword>
<dbReference type="EMBL" id="OZ034816">
    <property type="protein sequence ID" value="CAL1379662.1"/>
    <property type="molecule type" value="Genomic_DNA"/>
</dbReference>
<name>A0AAV2E1G5_9ROSI</name>
<gene>
    <name evidence="1" type="ORF">LTRI10_LOCUS21166</name>
</gene>
<accession>A0AAV2E1G5</accession>
<proteinExistence type="predicted"/>
<protein>
    <submittedName>
        <fullName evidence="1">Uncharacterized protein</fullName>
    </submittedName>
</protein>
<dbReference type="Proteomes" id="UP001497516">
    <property type="component" value="Chromosome 3"/>
</dbReference>
<evidence type="ECO:0000313" key="2">
    <source>
        <dbReference type="Proteomes" id="UP001497516"/>
    </source>
</evidence>
<sequence>MGSPGLIAVTICLGSPGSSSEEEEKLGSPRLIAMAILLSQSWSWILSSPRLVKFTGPWEASIAYGKHHKEANRCCLRSRRVEE</sequence>
<evidence type="ECO:0000313" key="1">
    <source>
        <dbReference type="EMBL" id="CAL1379662.1"/>
    </source>
</evidence>
<reference evidence="1 2" key="1">
    <citation type="submission" date="2024-04" db="EMBL/GenBank/DDBJ databases">
        <authorList>
            <person name="Fracassetti M."/>
        </authorList>
    </citation>
    <scope>NUCLEOTIDE SEQUENCE [LARGE SCALE GENOMIC DNA]</scope>
</reference>
<dbReference type="AlphaFoldDB" id="A0AAV2E1G5"/>
<organism evidence="1 2">
    <name type="scientific">Linum trigynum</name>
    <dbReference type="NCBI Taxonomy" id="586398"/>
    <lineage>
        <taxon>Eukaryota</taxon>
        <taxon>Viridiplantae</taxon>
        <taxon>Streptophyta</taxon>
        <taxon>Embryophyta</taxon>
        <taxon>Tracheophyta</taxon>
        <taxon>Spermatophyta</taxon>
        <taxon>Magnoliopsida</taxon>
        <taxon>eudicotyledons</taxon>
        <taxon>Gunneridae</taxon>
        <taxon>Pentapetalae</taxon>
        <taxon>rosids</taxon>
        <taxon>fabids</taxon>
        <taxon>Malpighiales</taxon>
        <taxon>Linaceae</taxon>
        <taxon>Linum</taxon>
    </lineage>
</organism>